<dbReference type="Gene3D" id="3.40.630.30">
    <property type="match status" value="1"/>
</dbReference>
<organism evidence="5 7">
    <name type="scientific">Frigoribacterium faeni</name>
    <dbReference type="NCBI Taxonomy" id="145483"/>
    <lineage>
        <taxon>Bacteria</taxon>
        <taxon>Bacillati</taxon>
        <taxon>Actinomycetota</taxon>
        <taxon>Actinomycetes</taxon>
        <taxon>Micrococcales</taxon>
        <taxon>Microbacteriaceae</taxon>
        <taxon>Frigoribacterium</taxon>
    </lineage>
</organism>
<feature type="domain" description="N-acetyltransferase" evidence="3">
    <location>
        <begin position="5"/>
        <end position="183"/>
    </location>
</feature>
<proteinExistence type="predicted"/>
<evidence type="ECO:0000256" key="1">
    <source>
        <dbReference type="ARBA" id="ARBA00022679"/>
    </source>
</evidence>
<evidence type="ECO:0000313" key="6">
    <source>
        <dbReference type="Proteomes" id="UP000321154"/>
    </source>
</evidence>
<dbReference type="PANTHER" id="PTHR43877">
    <property type="entry name" value="AMINOALKYLPHOSPHONATE N-ACETYLTRANSFERASE-RELATED-RELATED"/>
    <property type="match status" value="1"/>
</dbReference>
<name>A0A7W3JI05_9MICO</name>
<comment type="caution">
    <text evidence="5">The sequence shown here is derived from an EMBL/GenBank/DDBJ whole genome shotgun (WGS) entry which is preliminary data.</text>
</comment>
<dbReference type="CDD" id="cd04301">
    <property type="entry name" value="NAT_SF"/>
    <property type="match status" value="1"/>
</dbReference>
<keyword evidence="6" id="KW-1185">Reference proteome</keyword>
<dbReference type="InterPro" id="IPR016181">
    <property type="entry name" value="Acyl_CoA_acyltransferase"/>
</dbReference>
<protein>
    <submittedName>
        <fullName evidence="5">GNAT superfamily N-acetyltransferase</fullName>
    </submittedName>
</protein>
<dbReference type="AlphaFoldDB" id="A0A7W3JI05"/>
<dbReference type="PROSITE" id="PS51186">
    <property type="entry name" value="GNAT"/>
    <property type="match status" value="1"/>
</dbReference>
<dbReference type="GO" id="GO:0016747">
    <property type="term" value="F:acyltransferase activity, transferring groups other than amino-acyl groups"/>
    <property type="evidence" value="ECO:0007669"/>
    <property type="project" value="InterPro"/>
</dbReference>
<dbReference type="PANTHER" id="PTHR43877:SF2">
    <property type="entry name" value="AMINOALKYLPHOSPHONATE N-ACETYLTRANSFERASE-RELATED"/>
    <property type="match status" value="1"/>
</dbReference>
<evidence type="ECO:0000313" key="4">
    <source>
        <dbReference type="EMBL" id="GEK83428.1"/>
    </source>
</evidence>
<dbReference type="Proteomes" id="UP000522688">
    <property type="component" value="Unassembled WGS sequence"/>
</dbReference>
<dbReference type="EMBL" id="JACGWW010000002">
    <property type="protein sequence ID" value="MBA8813124.1"/>
    <property type="molecule type" value="Genomic_DNA"/>
</dbReference>
<keyword evidence="1 5" id="KW-0808">Transferase</keyword>
<sequence>MYSVEVVRPGEPAAQEIITAYLIEVASRYHGRPATPEEIEQALRDEPFEDLEGDSGRLLVALTGDGPAACAGVRFVSAGGDGAGADADGGGGVGGRTVTSARLETVGELTKVFTLPAFRSQGLGTLLIAEVGRVCRARGIRTLRLDTRADLVEACALYERLGFERVAPFNDEPYSDRWYSLVL</sequence>
<evidence type="ECO:0000256" key="2">
    <source>
        <dbReference type="ARBA" id="ARBA00023315"/>
    </source>
</evidence>
<evidence type="ECO:0000313" key="7">
    <source>
        <dbReference type="Proteomes" id="UP000522688"/>
    </source>
</evidence>
<accession>A0A7W3JI05</accession>
<evidence type="ECO:0000259" key="3">
    <source>
        <dbReference type="PROSITE" id="PS51186"/>
    </source>
</evidence>
<dbReference type="OrthoDB" id="70840at2"/>
<dbReference type="SUPFAM" id="SSF55729">
    <property type="entry name" value="Acyl-CoA N-acyltransferases (Nat)"/>
    <property type="match status" value="1"/>
</dbReference>
<dbReference type="EMBL" id="BJUV01000015">
    <property type="protein sequence ID" value="GEK83428.1"/>
    <property type="molecule type" value="Genomic_DNA"/>
</dbReference>
<dbReference type="Proteomes" id="UP000321154">
    <property type="component" value="Unassembled WGS sequence"/>
</dbReference>
<reference evidence="4 6" key="1">
    <citation type="submission" date="2019-07" db="EMBL/GenBank/DDBJ databases">
        <title>Whole genome shotgun sequence of Frigoribacterium faeni NBRC 103066.</title>
        <authorList>
            <person name="Hosoyama A."/>
            <person name="Uohara A."/>
            <person name="Ohji S."/>
            <person name="Ichikawa N."/>
        </authorList>
    </citation>
    <scope>NUCLEOTIDE SEQUENCE [LARGE SCALE GENOMIC DNA]</scope>
    <source>
        <strain evidence="4 6">NBRC 103066</strain>
    </source>
</reference>
<gene>
    <name evidence="5" type="ORF">FB463_001373</name>
    <name evidence="4" type="ORF">FFA01_17370</name>
</gene>
<dbReference type="Pfam" id="PF00583">
    <property type="entry name" value="Acetyltransf_1"/>
    <property type="match status" value="1"/>
</dbReference>
<dbReference type="InterPro" id="IPR000182">
    <property type="entry name" value="GNAT_dom"/>
</dbReference>
<dbReference type="RefSeq" id="WP_146855084.1">
    <property type="nucleotide sequence ID" value="NZ_BAAAHR010000002.1"/>
</dbReference>
<reference evidence="5 7" key="2">
    <citation type="submission" date="2020-07" db="EMBL/GenBank/DDBJ databases">
        <title>Sequencing the genomes of 1000 actinobacteria strains.</title>
        <authorList>
            <person name="Klenk H.-P."/>
        </authorList>
    </citation>
    <scope>NUCLEOTIDE SEQUENCE [LARGE SCALE GENOMIC DNA]</scope>
    <source>
        <strain evidence="5 7">DSM 10309</strain>
    </source>
</reference>
<dbReference type="InterPro" id="IPR050832">
    <property type="entry name" value="Bact_Acetyltransf"/>
</dbReference>
<keyword evidence="2" id="KW-0012">Acyltransferase</keyword>
<evidence type="ECO:0000313" key="5">
    <source>
        <dbReference type="EMBL" id="MBA8813124.1"/>
    </source>
</evidence>